<evidence type="ECO:0000313" key="2">
    <source>
        <dbReference type="Proteomes" id="UP001630127"/>
    </source>
</evidence>
<name>A0ABD3B275_9GENT</name>
<protein>
    <submittedName>
        <fullName evidence="1">Uncharacterized protein</fullName>
    </submittedName>
</protein>
<sequence>MVVDDIHDDEDDDVHKMLEDIQKSTLETGHCGSEGSPKIDKTQEDDNASYMSLLSSLLKLLHVMVLNKWSNKSWNMLVQVLKGILPEGERLLENCYEARKVLGGIGLGCEWIDACKNDCVIFWKEYKD</sequence>
<comment type="caution">
    <text evidence="1">The sequence shown here is derived from an EMBL/GenBank/DDBJ whole genome shotgun (WGS) entry which is preliminary data.</text>
</comment>
<gene>
    <name evidence="1" type="ORF">ACH5RR_000603</name>
</gene>
<dbReference type="PANTHER" id="PTHR10775:SF185">
    <property type="entry name" value="OS08G0208400 PROTEIN"/>
    <property type="match status" value="1"/>
</dbReference>
<dbReference type="Proteomes" id="UP001630127">
    <property type="component" value="Unassembled WGS sequence"/>
</dbReference>
<reference evidence="1 2" key="1">
    <citation type="submission" date="2024-11" db="EMBL/GenBank/DDBJ databases">
        <title>A near-complete genome assembly of Cinchona calisaya.</title>
        <authorList>
            <person name="Lian D.C."/>
            <person name="Zhao X.W."/>
            <person name="Wei L."/>
        </authorList>
    </citation>
    <scope>NUCLEOTIDE SEQUENCE [LARGE SCALE GENOMIC DNA]</scope>
    <source>
        <tissue evidence="1">Nenye</tissue>
    </source>
</reference>
<proteinExistence type="predicted"/>
<dbReference type="AlphaFoldDB" id="A0ABD3B275"/>
<dbReference type="PANTHER" id="PTHR10775">
    <property type="entry name" value="OS08G0208400 PROTEIN"/>
    <property type="match status" value="1"/>
</dbReference>
<organism evidence="1 2">
    <name type="scientific">Cinchona calisaya</name>
    <dbReference type="NCBI Taxonomy" id="153742"/>
    <lineage>
        <taxon>Eukaryota</taxon>
        <taxon>Viridiplantae</taxon>
        <taxon>Streptophyta</taxon>
        <taxon>Embryophyta</taxon>
        <taxon>Tracheophyta</taxon>
        <taxon>Spermatophyta</taxon>
        <taxon>Magnoliopsida</taxon>
        <taxon>eudicotyledons</taxon>
        <taxon>Gunneridae</taxon>
        <taxon>Pentapetalae</taxon>
        <taxon>asterids</taxon>
        <taxon>lamiids</taxon>
        <taxon>Gentianales</taxon>
        <taxon>Rubiaceae</taxon>
        <taxon>Cinchonoideae</taxon>
        <taxon>Cinchoneae</taxon>
        <taxon>Cinchona</taxon>
    </lineage>
</organism>
<keyword evidence="2" id="KW-1185">Reference proteome</keyword>
<accession>A0ABD3B275</accession>
<evidence type="ECO:0000313" key="1">
    <source>
        <dbReference type="EMBL" id="KAL3537237.1"/>
    </source>
</evidence>
<dbReference type="EMBL" id="JBJUIK010000001">
    <property type="protein sequence ID" value="KAL3537237.1"/>
    <property type="molecule type" value="Genomic_DNA"/>
</dbReference>